<dbReference type="CDD" id="cd08168">
    <property type="entry name" value="Cytochrom_C3"/>
    <property type="match status" value="1"/>
</dbReference>
<evidence type="ECO:0000256" key="1">
    <source>
        <dbReference type="SAM" id="MobiDB-lite"/>
    </source>
</evidence>
<accession>Q2IG32</accession>
<dbReference type="Proteomes" id="UP000001935">
    <property type="component" value="Chromosome"/>
</dbReference>
<dbReference type="EMBL" id="CP000251">
    <property type="protein sequence ID" value="ABC83541.1"/>
    <property type="molecule type" value="Genomic_DNA"/>
</dbReference>
<evidence type="ECO:0000313" key="4">
    <source>
        <dbReference type="Proteomes" id="UP000001935"/>
    </source>
</evidence>
<dbReference type="PANTHER" id="PTHR39425:SF1">
    <property type="entry name" value="CYTOCHROME C7-LIKE DOMAIN-CONTAINING PROTEIN"/>
    <property type="match status" value="1"/>
</dbReference>
<feature type="domain" description="Doubled CXXCH motif" evidence="2">
    <location>
        <begin position="87"/>
        <end position="127"/>
    </location>
</feature>
<sequence>MPEHRPLASFPPRNSAPPGFSSSGDDALASRHMHPGRASVAGLLAAATVAAGPARAAPAAPAAPAPVVRRGAAAVAPLPPGQARSTHAPYAAGDCGACHRSADRASPGPLRHASVNAGCLECHEEMREVMARKLKHAPAVRSCTACHNPHDAAGPSLLAAPVAELCARCHPGVAAQAAAAPVKHAPVTEGRACATCHDPHAARHEALLTAPAFELCVGCHSKDGMKAADGRTLVNMRRWLEENPVWHEPVRERDCGACHRTHGGDHPRLLVADLPDKLYAPYDRRSYALCFGCHNDRLVSEAETTAFTRFRDGARNLHKVHVDRERGLTCRACHDAHASRQERHVRDRVAYGSGGYVLELGFTRTATGGTCAKACHEAKTYVAR</sequence>
<dbReference type="KEGG" id="ade:Adeh_3775"/>
<protein>
    <submittedName>
        <fullName evidence="3">Cytochrome c family protein</fullName>
    </submittedName>
</protein>
<dbReference type="SUPFAM" id="SSF48695">
    <property type="entry name" value="Multiheme cytochromes"/>
    <property type="match status" value="1"/>
</dbReference>
<dbReference type="AlphaFoldDB" id="Q2IG32"/>
<dbReference type="HOGENOM" id="CLU_051321_0_0_7"/>
<dbReference type="PANTHER" id="PTHR39425">
    <property type="entry name" value="LIPOPROTEIN CYTOCHROME C"/>
    <property type="match status" value="1"/>
</dbReference>
<proteinExistence type="predicted"/>
<feature type="domain" description="Doubled CXXCH motif" evidence="2">
    <location>
        <begin position="184"/>
        <end position="223"/>
    </location>
</feature>
<feature type="domain" description="Doubled CXXCH motif" evidence="2">
    <location>
        <begin position="247"/>
        <end position="296"/>
    </location>
</feature>
<dbReference type="eggNOG" id="COG3005">
    <property type="taxonomic scope" value="Bacteria"/>
</dbReference>
<dbReference type="InterPro" id="IPR036280">
    <property type="entry name" value="Multihaem_cyt_sf"/>
</dbReference>
<dbReference type="Gene3D" id="3.90.10.10">
    <property type="entry name" value="Cytochrome C3"/>
    <property type="match status" value="2"/>
</dbReference>
<evidence type="ECO:0000313" key="3">
    <source>
        <dbReference type="EMBL" id="ABC83541.1"/>
    </source>
</evidence>
<dbReference type="STRING" id="290397.Adeh_3775"/>
<dbReference type="Pfam" id="PF09699">
    <property type="entry name" value="Paired_CXXCH_1"/>
    <property type="match status" value="4"/>
</dbReference>
<name>Q2IG32_ANADE</name>
<feature type="domain" description="Doubled CXXCH motif" evidence="2">
    <location>
        <begin position="136"/>
        <end position="172"/>
    </location>
</feature>
<reference evidence="3" key="1">
    <citation type="submission" date="2006-01" db="EMBL/GenBank/DDBJ databases">
        <title>Complete sequence of Anaeromyxobacter dehalogenans 2CP-C.</title>
        <authorList>
            <consortium name="US DOE Joint Genome Institute"/>
            <person name="Copeland A."/>
            <person name="Lucas S."/>
            <person name="Lapidus A."/>
            <person name="Barry K."/>
            <person name="Detter J.C."/>
            <person name="Glavina T."/>
            <person name="Hammon N."/>
            <person name="Israni S."/>
            <person name="Pitluck S."/>
            <person name="Brettin T."/>
            <person name="Bruce D."/>
            <person name="Han C."/>
            <person name="Tapia R."/>
            <person name="Gilna P."/>
            <person name="Kiss H."/>
            <person name="Schmutz J."/>
            <person name="Larimer F."/>
            <person name="Land M."/>
            <person name="Kyrpides N."/>
            <person name="Anderson I."/>
            <person name="Sanford R.A."/>
            <person name="Ritalahti K.M."/>
            <person name="Thomas H.S."/>
            <person name="Kirby J.R."/>
            <person name="Zhulin I.B."/>
            <person name="Loeffler F.E."/>
            <person name="Richardson P."/>
        </authorList>
    </citation>
    <scope>NUCLEOTIDE SEQUENCE</scope>
    <source>
        <strain evidence="3">2CP-C</strain>
    </source>
</reference>
<dbReference type="Gene3D" id="1.10.1130.10">
    <property type="entry name" value="Flavocytochrome C3, Chain A"/>
    <property type="match status" value="1"/>
</dbReference>
<dbReference type="InterPro" id="IPR010177">
    <property type="entry name" value="Paired_CXXCH_1"/>
</dbReference>
<feature type="region of interest" description="Disordered" evidence="1">
    <location>
        <begin position="1"/>
        <end position="31"/>
    </location>
</feature>
<evidence type="ECO:0000259" key="2">
    <source>
        <dbReference type="Pfam" id="PF09699"/>
    </source>
</evidence>
<organism evidence="3 4">
    <name type="scientific">Anaeromyxobacter dehalogenans (strain 2CP-C)</name>
    <dbReference type="NCBI Taxonomy" id="290397"/>
    <lineage>
        <taxon>Bacteria</taxon>
        <taxon>Pseudomonadati</taxon>
        <taxon>Myxococcota</taxon>
        <taxon>Myxococcia</taxon>
        <taxon>Myxococcales</taxon>
        <taxon>Cystobacterineae</taxon>
        <taxon>Anaeromyxobacteraceae</taxon>
        <taxon>Anaeromyxobacter</taxon>
    </lineage>
</organism>
<gene>
    <name evidence="3" type="ordered locus">Adeh_3775</name>
</gene>
<dbReference type="NCBIfam" id="TIGR01905">
    <property type="entry name" value="paired_CXXCH_1"/>
    <property type="match status" value="4"/>
</dbReference>